<dbReference type="PROSITE" id="PS51186">
    <property type="entry name" value="GNAT"/>
    <property type="match status" value="1"/>
</dbReference>
<dbReference type="EC" id="2.-.-.-" evidence="2"/>
<dbReference type="GO" id="GO:0016740">
    <property type="term" value="F:transferase activity"/>
    <property type="evidence" value="ECO:0007669"/>
    <property type="project" value="UniProtKB-KW"/>
</dbReference>
<gene>
    <name evidence="2" type="ORF">ACTOB_004622</name>
</gene>
<dbReference type="PANTHER" id="PTHR43441">
    <property type="entry name" value="RIBOSOMAL-PROTEIN-SERINE ACETYLTRANSFERASE"/>
    <property type="match status" value="1"/>
</dbReference>
<dbReference type="CDD" id="cd04301">
    <property type="entry name" value="NAT_SF"/>
    <property type="match status" value="1"/>
</dbReference>
<name>A0ABY8W8F1_9ACTN</name>
<dbReference type="EMBL" id="CP126980">
    <property type="protein sequence ID" value="WIM92669.1"/>
    <property type="molecule type" value="Genomic_DNA"/>
</dbReference>
<dbReference type="InterPro" id="IPR016181">
    <property type="entry name" value="Acyl_CoA_acyltransferase"/>
</dbReference>
<sequence length="171" mass="19265">MDVQLRPVHKNDLDLLARFDVEPGLIGPNWYGFRDAARHRRRFEADGWLGDEDGQLIVTADGEPAGFVGWRPAGFGAGRYRTIGVVLLPEWRGRRIGTRAQLLLCRYLFAHTSVHRIEAGTQPENVAEQRALRRLGFQREGLLRGAEFRDGAWCDIVVFGLLRGELADDVA</sequence>
<dbReference type="Gene3D" id="3.40.630.30">
    <property type="match status" value="1"/>
</dbReference>
<proteinExistence type="predicted"/>
<organism evidence="2 3">
    <name type="scientific">Actinoplanes oblitus</name>
    <dbReference type="NCBI Taxonomy" id="3040509"/>
    <lineage>
        <taxon>Bacteria</taxon>
        <taxon>Bacillati</taxon>
        <taxon>Actinomycetota</taxon>
        <taxon>Actinomycetes</taxon>
        <taxon>Micromonosporales</taxon>
        <taxon>Micromonosporaceae</taxon>
        <taxon>Actinoplanes</taxon>
    </lineage>
</organism>
<feature type="domain" description="N-acetyltransferase" evidence="1">
    <location>
        <begin position="3"/>
        <end position="155"/>
    </location>
</feature>
<dbReference type="InterPro" id="IPR000182">
    <property type="entry name" value="GNAT_dom"/>
</dbReference>
<keyword evidence="2" id="KW-0808">Transferase</keyword>
<accession>A0ABY8W8F1</accession>
<dbReference type="InterPro" id="IPR051908">
    <property type="entry name" value="Ribosomal_N-acetyltransferase"/>
</dbReference>
<keyword evidence="3" id="KW-1185">Reference proteome</keyword>
<dbReference type="SUPFAM" id="SSF55729">
    <property type="entry name" value="Acyl-CoA N-acyltransferases (Nat)"/>
    <property type="match status" value="1"/>
</dbReference>
<evidence type="ECO:0000259" key="1">
    <source>
        <dbReference type="PROSITE" id="PS51186"/>
    </source>
</evidence>
<evidence type="ECO:0000313" key="3">
    <source>
        <dbReference type="Proteomes" id="UP001240150"/>
    </source>
</evidence>
<dbReference type="RefSeq" id="WP_284913876.1">
    <property type="nucleotide sequence ID" value="NZ_CP126980.1"/>
</dbReference>
<protein>
    <submittedName>
        <fullName evidence="2">GNAT family protein</fullName>
        <ecNumber evidence="2">2.-.-.-</ecNumber>
    </submittedName>
</protein>
<dbReference type="PANTHER" id="PTHR43441:SF2">
    <property type="entry name" value="FAMILY ACETYLTRANSFERASE, PUTATIVE (AFU_ORTHOLOGUE AFUA_7G00850)-RELATED"/>
    <property type="match status" value="1"/>
</dbReference>
<reference evidence="2 3" key="1">
    <citation type="submission" date="2023-06" db="EMBL/GenBank/DDBJ databases">
        <authorList>
            <person name="Yushchuk O."/>
            <person name="Binda E."/>
            <person name="Ruckert-Reed C."/>
            <person name="Fedorenko V."/>
            <person name="Kalinowski J."/>
            <person name="Marinelli F."/>
        </authorList>
    </citation>
    <scope>NUCLEOTIDE SEQUENCE [LARGE SCALE GENOMIC DNA]</scope>
    <source>
        <strain evidence="2 3">NRRL 3884</strain>
    </source>
</reference>
<evidence type="ECO:0000313" key="2">
    <source>
        <dbReference type="EMBL" id="WIM92669.1"/>
    </source>
</evidence>
<dbReference type="Proteomes" id="UP001240150">
    <property type="component" value="Chromosome"/>
</dbReference>
<dbReference type="Pfam" id="PF13302">
    <property type="entry name" value="Acetyltransf_3"/>
    <property type="match status" value="1"/>
</dbReference>